<evidence type="ECO:0000313" key="2">
    <source>
        <dbReference type="Proteomes" id="UP001201549"/>
    </source>
</evidence>
<gene>
    <name evidence="1" type="ORF">L9G74_18895</name>
</gene>
<dbReference type="RefSeq" id="WP_238898326.1">
    <property type="nucleotide sequence ID" value="NZ_JAKOGG010000022.1"/>
</dbReference>
<reference evidence="1 2" key="1">
    <citation type="submission" date="2022-02" db="EMBL/GenBank/DDBJ databases">
        <authorList>
            <person name="Zhuang L."/>
        </authorList>
    </citation>
    <scope>NUCLEOTIDE SEQUENCE [LARGE SCALE GENOMIC DNA]</scope>
    <source>
        <strain evidence="1 2">C32</strain>
    </source>
</reference>
<organism evidence="1 2">
    <name type="scientific">Shewanella electrica</name>
    <dbReference type="NCBI Taxonomy" id="515560"/>
    <lineage>
        <taxon>Bacteria</taxon>
        <taxon>Pseudomonadati</taxon>
        <taxon>Pseudomonadota</taxon>
        <taxon>Gammaproteobacteria</taxon>
        <taxon>Alteromonadales</taxon>
        <taxon>Shewanellaceae</taxon>
        <taxon>Shewanella</taxon>
    </lineage>
</organism>
<name>A0ABT2FQ78_9GAMM</name>
<protein>
    <recommendedName>
        <fullName evidence="3">HTH marR-type domain-containing protein</fullName>
    </recommendedName>
</protein>
<comment type="caution">
    <text evidence="1">The sequence shown here is derived from an EMBL/GenBank/DDBJ whole genome shotgun (WGS) entry which is preliminary data.</text>
</comment>
<dbReference type="Proteomes" id="UP001201549">
    <property type="component" value="Unassembled WGS sequence"/>
</dbReference>
<reference evidence="2" key="2">
    <citation type="submission" date="2023-07" db="EMBL/GenBank/DDBJ databases">
        <title>Shewanella mangrovi sp. nov., an acetaldehyde- degrading bacterium isolated from mangrove sediment.</title>
        <authorList>
            <person name="Liu Y."/>
        </authorList>
    </citation>
    <scope>NUCLEOTIDE SEQUENCE [LARGE SCALE GENOMIC DNA]</scope>
    <source>
        <strain evidence="2">C32</strain>
    </source>
</reference>
<proteinExistence type="predicted"/>
<dbReference type="EMBL" id="JAKOGG010000022">
    <property type="protein sequence ID" value="MCS4558507.1"/>
    <property type="molecule type" value="Genomic_DNA"/>
</dbReference>
<sequence length="162" mass="18349">MNIDNFFQSVEENGASLIISSKHQSNSYVLSNEALFQLPLISLIVLILAKDRRKPNVSEIGQLVGESILSCMTSLNKSDQHIHWSANLRIRTVKAISFLEQANLIIVNNRKAKINITDLGKKVVDKALSWDDNLSYNLNMISRSYRNICVAKKLDLELYETN</sequence>
<accession>A0ABT2FQ78</accession>
<evidence type="ECO:0000313" key="1">
    <source>
        <dbReference type="EMBL" id="MCS4558507.1"/>
    </source>
</evidence>
<evidence type="ECO:0008006" key="3">
    <source>
        <dbReference type="Google" id="ProtNLM"/>
    </source>
</evidence>
<keyword evidence="2" id="KW-1185">Reference proteome</keyword>